<dbReference type="Proteomes" id="UP001218218">
    <property type="component" value="Unassembled WGS sequence"/>
</dbReference>
<keyword evidence="2" id="KW-1185">Reference proteome</keyword>
<sequence>MERRIAFPAFEHSVFTTCDIIFNDTFSSRINYETVFDTMEAFTVMGSYDHTKGGHIVCWDDHTMIELRPGSTVLLAAGCKQFSFTATGPGETQFLFRQYCDASIMRWLHKRGHSDGEFEQLQGSAEIAMWEEARANRGCAALGMFSQLQDLFALS</sequence>
<proteinExistence type="predicted"/>
<name>A0AAD6ZPN8_9AGAR</name>
<reference evidence="1" key="1">
    <citation type="submission" date="2023-03" db="EMBL/GenBank/DDBJ databases">
        <title>Massive genome expansion in bonnet fungi (Mycena s.s.) driven by repeated elements and novel gene families across ecological guilds.</title>
        <authorList>
            <consortium name="Lawrence Berkeley National Laboratory"/>
            <person name="Harder C.B."/>
            <person name="Miyauchi S."/>
            <person name="Viragh M."/>
            <person name="Kuo A."/>
            <person name="Thoen E."/>
            <person name="Andreopoulos B."/>
            <person name="Lu D."/>
            <person name="Skrede I."/>
            <person name="Drula E."/>
            <person name="Henrissat B."/>
            <person name="Morin E."/>
            <person name="Kohler A."/>
            <person name="Barry K."/>
            <person name="LaButti K."/>
            <person name="Morin E."/>
            <person name="Salamov A."/>
            <person name="Lipzen A."/>
            <person name="Mereny Z."/>
            <person name="Hegedus B."/>
            <person name="Baldrian P."/>
            <person name="Stursova M."/>
            <person name="Weitz H."/>
            <person name="Taylor A."/>
            <person name="Grigoriev I.V."/>
            <person name="Nagy L.G."/>
            <person name="Martin F."/>
            <person name="Kauserud H."/>
        </authorList>
    </citation>
    <scope>NUCLEOTIDE SEQUENCE</scope>
    <source>
        <strain evidence="1">CBHHK002</strain>
    </source>
</reference>
<dbReference type="EMBL" id="JARIHO010000034">
    <property type="protein sequence ID" value="KAJ7333350.1"/>
    <property type="molecule type" value="Genomic_DNA"/>
</dbReference>
<evidence type="ECO:0000313" key="1">
    <source>
        <dbReference type="EMBL" id="KAJ7333350.1"/>
    </source>
</evidence>
<accession>A0AAD6ZPN8</accession>
<dbReference type="AlphaFoldDB" id="A0AAD6ZPN8"/>
<gene>
    <name evidence="1" type="ORF">DFH08DRAFT_708129</name>
</gene>
<comment type="caution">
    <text evidence="1">The sequence shown here is derived from an EMBL/GenBank/DDBJ whole genome shotgun (WGS) entry which is preliminary data.</text>
</comment>
<evidence type="ECO:0000313" key="2">
    <source>
        <dbReference type="Proteomes" id="UP001218218"/>
    </source>
</evidence>
<protein>
    <submittedName>
        <fullName evidence="1">Uncharacterized protein</fullName>
    </submittedName>
</protein>
<organism evidence="1 2">
    <name type="scientific">Mycena albidolilacea</name>
    <dbReference type="NCBI Taxonomy" id="1033008"/>
    <lineage>
        <taxon>Eukaryota</taxon>
        <taxon>Fungi</taxon>
        <taxon>Dikarya</taxon>
        <taxon>Basidiomycota</taxon>
        <taxon>Agaricomycotina</taxon>
        <taxon>Agaricomycetes</taxon>
        <taxon>Agaricomycetidae</taxon>
        <taxon>Agaricales</taxon>
        <taxon>Marasmiineae</taxon>
        <taxon>Mycenaceae</taxon>
        <taxon>Mycena</taxon>
    </lineage>
</organism>